<proteinExistence type="predicted"/>
<dbReference type="Proteomes" id="UP000004931">
    <property type="component" value="Unassembled WGS sequence"/>
</dbReference>
<organism evidence="1 2">
    <name type="scientific">marine gamma proteobacterium HTCC2143</name>
    <dbReference type="NCBI Taxonomy" id="247633"/>
    <lineage>
        <taxon>Bacteria</taxon>
        <taxon>Pseudomonadati</taxon>
        <taxon>Pseudomonadota</taxon>
        <taxon>Gammaproteobacteria</taxon>
        <taxon>Cellvibrionales</taxon>
        <taxon>Spongiibacteraceae</taxon>
        <taxon>BD1-7 clade</taxon>
    </lineage>
</organism>
<sequence>MPAFIESIEGHNLPLESELLEASGVEICLLDDQEKDALKQHDGYPAIVSVFTNLGIGKKL</sequence>
<name>A0YFR5_9GAMM</name>
<dbReference type="STRING" id="247633.GP2143_09745"/>
<evidence type="ECO:0000313" key="2">
    <source>
        <dbReference type="Proteomes" id="UP000004931"/>
    </source>
</evidence>
<dbReference type="AlphaFoldDB" id="A0YFR5"/>
<evidence type="ECO:0000313" key="1">
    <source>
        <dbReference type="EMBL" id="EAW30479.1"/>
    </source>
</evidence>
<protein>
    <submittedName>
        <fullName evidence="1">Uncharacterized protein</fullName>
    </submittedName>
</protein>
<dbReference type="EMBL" id="AAVT01000008">
    <property type="protein sequence ID" value="EAW30479.1"/>
    <property type="molecule type" value="Genomic_DNA"/>
</dbReference>
<keyword evidence="2" id="KW-1185">Reference proteome</keyword>
<comment type="caution">
    <text evidence="1">The sequence shown here is derived from an EMBL/GenBank/DDBJ whole genome shotgun (WGS) entry which is preliminary data.</text>
</comment>
<gene>
    <name evidence="1" type="ORF">GP2143_09745</name>
</gene>
<reference evidence="1 2" key="1">
    <citation type="journal article" date="2010" name="J. Bacteriol.">
        <title>Genome sequence of the oligotrophic marine Gammaproteobacterium HTCC2143, isolated from the Oregon Coast.</title>
        <authorList>
            <person name="Oh H.M."/>
            <person name="Kang I."/>
            <person name="Ferriera S."/>
            <person name="Giovannoni S.J."/>
            <person name="Cho J.C."/>
        </authorList>
    </citation>
    <scope>NUCLEOTIDE SEQUENCE [LARGE SCALE GENOMIC DNA]</scope>
    <source>
        <strain evidence="1 2">HTCC2143</strain>
    </source>
</reference>
<accession>A0YFR5</accession>